<feature type="compositionally biased region" description="Polar residues" evidence="1">
    <location>
        <begin position="37"/>
        <end position="58"/>
    </location>
</feature>
<gene>
    <name evidence="2" type="ORF">Salat_1322800</name>
</gene>
<protein>
    <submittedName>
        <fullName evidence="2">Uncharacterized protein</fullName>
    </submittedName>
</protein>
<comment type="caution">
    <text evidence="2">The sequence shown here is derived from an EMBL/GenBank/DDBJ whole genome shotgun (WGS) entry which is preliminary data.</text>
</comment>
<sequence>MSPSKFQDSEVTTKGVINGPRPSPLRINKDSHAIHKPSSSCSSHQPVNENSAHLTSGPKQKAAAAAAAESKLTGLSRSEDEKTTTTTVKSESSESTKDDGGSLSEEKDCGVNKNVVYEDNESSSVLTTDDKFVGEVKDSSAVSPMYKVSNPYLVDAPLFTPNSNDQFFCSSRPNSLFQSPSMANPISPSFMEFMKGFPEY</sequence>
<reference evidence="2" key="2">
    <citation type="journal article" date="2024" name="Plant">
        <title>Genomic evolution and insights into agronomic trait innovations of Sesamum species.</title>
        <authorList>
            <person name="Miao H."/>
            <person name="Wang L."/>
            <person name="Qu L."/>
            <person name="Liu H."/>
            <person name="Sun Y."/>
            <person name="Le M."/>
            <person name="Wang Q."/>
            <person name="Wei S."/>
            <person name="Zheng Y."/>
            <person name="Lin W."/>
            <person name="Duan Y."/>
            <person name="Cao H."/>
            <person name="Xiong S."/>
            <person name="Wang X."/>
            <person name="Wei L."/>
            <person name="Li C."/>
            <person name="Ma Q."/>
            <person name="Ju M."/>
            <person name="Zhao R."/>
            <person name="Li G."/>
            <person name="Mu C."/>
            <person name="Tian Q."/>
            <person name="Mei H."/>
            <person name="Zhang T."/>
            <person name="Gao T."/>
            <person name="Zhang H."/>
        </authorList>
    </citation>
    <scope>NUCLEOTIDE SEQUENCE</scope>
    <source>
        <strain evidence="2">3651</strain>
    </source>
</reference>
<organism evidence="2 3">
    <name type="scientific">Sesamum alatum</name>
    <dbReference type="NCBI Taxonomy" id="300844"/>
    <lineage>
        <taxon>Eukaryota</taxon>
        <taxon>Viridiplantae</taxon>
        <taxon>Streptophyta</taxon>
        <taxon>Embryophyta</taxon>
        <taxon>Tracheophyta</taxon>
        <taxon>Spermatophyta</taxon>
        <taxon>Magnoliopsida</taxon>
        <taxon>eudicotyledons</taxon>
        <taxon>Gunneridae</taxon>
        <taxon>Pentapetalae</taxon>
        <taxon>asterids</taxon>
        <taxon>lamiids</taxon>
        <taxon>Lamiales</taxon>
        <taxon>Pedaliaceae</taxon>
        <taxon>Sesamum</taxon>
    </lineage>
</organism>
<feature type="compositionally biased region" description="Polar residues" evidence="1">
    <location>
        <begin position="1"/>
        <end position="12"/>
    </location>
</feature>
<name>A0AAE2CPX9_9LAMI</name>
<feature type="region of interest" description="Disordered" evidence="1">
    <location>
        <begin position="1"/>
        <end position="124"/>
    </location>
</feature>
<dbReference type="EMBL" id="JACGWO010000004">
    <property type="protein sequence ID" value="KAK4430221.1"/>
    <property type="molecule type" value="Genomic_DNA"/>
</dbReference>
<accession>A0AAE2CPX9</accession>
<dbReference type="AlphaFoldDB" id="A0AAE2CPX9"/>
<evidence type="ECO:0000256" key="1">
    <source>
        <dbReference type="SAM" id="MobiDB-lite"/>
    </source>
</evidence>
<evidence type="ECO:0000313" key="3">
    <source>
        <dbReference type="Proteomes" id="UP001293254"/>
    </source>
</evidence>
<proteinExistence type="predicted"/>
<reference evidence="2" key="1">
    <citation type="submission" date="2020-06" db="EMBL/GenBank/DDBJ databases">
        <authorList>
            <person name="Li T."/>
            <person name="Hu X."/>
            <person name="Zhang T."/>
            <person name="Song X."/>
            <person name="Zhang H."/>
            <person name="Dai N."/>
            <person name="Sheng W."/>
            <person name="Hou X."/>
            <person name="Wei L."/>
        </authorList>
    </citation>
    <scope>NUCLEOTIDE SEQUENCE</scope>
    <source>
        <strain evidence="2">3651</strain>
        <tissue evidence="2">Leaf</tissue>
    </source>
</reference>
<evidence type="ECO:0000313" key="2">
    <source>
        <dbReference type="EMBL" id="KAK4430221.1"/>
    </source>
</evidence>
<dbReference type="Proteomes" id="UP001293254">
    <property type="component" value="Unassembled WGS sequence"/>
</dbReference>
<keyword evidence="3" id="KW-1185">Reference proteome</keyword>
<feature type="compositionally biased region" description="Basic and acidic residues" evidence="1">
    <location>
        <begin position="91"/>
        <end position="110"/>
    </location>
</feature>